<sequence>MKKKVLVTGFDPFGDDHVNPALEAVKQLNGKTIEDVTIVAQEVPTVFHESINVVIEAIKIQQPDVVICVGQAGGRTQITPERVAINVDDARIPDNQQKQPIDERIDPDGPAAYWSTLPIKIIVQQMRKAGIPSAVSNTAGTFVCNHLFYGVMNYLEKHASHIRGGFIHIPYIPEQTVKNNAPSLSLNLIVKGIEIAAVTAAHEKEDIREIGGAIH</sequence>
<dbReference type="CDD" id="cd00501">
    <property type="entry name" value="Peptidase_C15"/>
    <property type="match status" value="1"/>
</dbReference>
<evidence type="ECO:0000313" key="13">
    <source>
        <dbReference type="Proteomes" id="UP000030588"/>
    </source>
</evidence>
<dbReference type="RefSeq" id="WP_035352868.1">
    <property type="nucleotide sequence ID" value="NZ_JRUN01000003.1"/>
</dbReference>
<dbReference type="EMBL" id="JRUN01000003">
    <property type="protein sequence ID" value="KHD86657.1"/>
    <property type="molecule type" value="Genomic_DNA"/>
</dbReference>
<evidence type="ECO:0000256" key="7">
    <source>
        <dbReference type="ARBA" id="ARBA00022801"/>
    </source>
</evidence>
<organism evidence="12 13">
    <name type="scientific">Heyndrickxia ginsengihumi</name>
    <dbReference type="NCBI Taxonomy" id="363870"/>
    <lineage>
        <taxon>Bacteria</taxon>
        <taxon>Bacillati</taxon>
        <taxon>Bacillota</taxon>
        <taxon>Bacilli</taxon>
        <taxon>Bacillales</taxon>
        <taxon>Bacillaceae</taxon>
        <taxon>Heyndrickxia</taxon>
    </lineage>
</organism>
<dbReference type="PROSITE" id="PS01333">
    <property type="entry name" value="PYRASE_GLU"/>
    <property type="match status" value="1"/>
</dbReference>
<evidence type="ECO:0000313" key="12">
    <source>
        <dbReference type="EMBL" id="KHD86657.1"/>
    </source>
</evidence>
<dbReference type="InterPro" id="IPR033693">
    <property type="entry name" value="PGPEP1_Glu_AS"/>
</dbReference>
<dbReference type="Pfam" id="PF01470">
    <property type="entry name" value="Peptidase_C15"/>
    <property type="match status" value="1"/>
</dbReference>
<dbReference type="HAMAP" id="MF_00417">
    <property type="entry name" value="Pyrrolid_peptidase"/>
    <property type="match status" value="1"/>
</dbReference>
<comment type="caution">
    <text evidence="12">The sequence shown here is derived from an EMBL/GenBank/DDBJ whole genome shotgun (WGS) entry which is preliminary data.</text>
</comment>
<evidence type="ECO:0000256" key="9">
    <source>
        <dbReference type="HAMAP-Rule" id="MF_00417"/>
    </source>
</evidence>
<dbReference type="NCBIfam" id="TIGR00504">
    <property type="entry name" value="pyro_pdase"/>
    <property type="match status" value="1"/>
</dbReference>
<comment type="similarity">
    <text evidence="4 9">Belongs to the peptidase C15 family.</text>
</comment>
<keyword evidence="7 9" id="KW-0378">Hydrolase</keyword>
<keyword evidence="6 9" id="KW-0645">Protease</keyword>
<evidence type="ECO:0000256" key="5">
    <source>
        <dbReference type="ARBA" id="ARBA00022490"/>
    </source>
</evidence>
<dbReference type="InterPro" id="IPR033694">
    <property type="entry name" value="PGPEP1_Cys_AS"/>
</dbReference>
<proteinExistence type="inferred from homology"/>
<evidence type="ECO:0000256" key="4">
    <source>
        <dbReference type="ARBA" id="ARBA00006641"/>
    </source>
</evidence>
<evidence type="ECO:0000256" key="11">
    <source>
        <dbReference type="PROSITE-ProRule" id="PRU10077"/>
    </source>
</evidence>
<evidence type="ECO:0000256" key="10">
    <source>
        <dbReference type="PROSITE-ProRule" id="PRU10076"/>
    </source>
</evidence>
<keyword evidence="5 9" id="KW-0963">Cytoplasm</keyword>
<comment type="catalytic activity">
    <reaction evidence="1 9 10">
        <text>Release of an N-terminal pyroglutamyl group from a polypeptide, the second amino acid generally not being Pro.</text>
        <dbReference type="EC" id="3.4.19.3"/>
    </reaction>
</comment>
<evidence type="ECO:0000256" key="6">
    <source>
        <dbReference type="ARBA" id="ARBA00022670"/>
    </source>
</evidence>
<dbReference type="PIRSF" id="PIRSF015592">
    <property type="entry name" value="Prld-crbxl_pptds"/>
    <property type="match status" value="1"/>
</dbReference>
<reference evidence="12 13" key="1">
    <citation type="submission" date="2014-10" db="EMBL/GenBank/DDBJ databases">
        <title>Draft genome of phytase producing Bacillus ginsengihumi strain M2.11.</title>
        <authorList>
            <person name="Toymentseva A."/>
            <person name="Boulygina E.A."/>
            <person name="Kazakov S.V."/>
            <person name="Kayumov I."/>
            <person name="Suleimanova A.D."/>
            <person name="Mardanova A.M."/>
            <person name="Maria S.N."/>
            <person name="Sergey M.Y."/>
            <person name="Sharipova M.R."/>
        </authorList>
    </citation>
    <scope>NUCLEOTIDE SEQUENCE [LARGE SCALE GENOMIC DNA]</scope>
    <source>
        <strain evidence="12 13">M2.11</strain>
    </source>
</reference>
<dbReference type="Proteomes" id="UP000030588">
    <property type="component" value="Unassembled WGS sequence"/>
</dbReference>
<dbReference type="InterPro" id="IPR029762">
    <property type="entry name" value="PGP-I_bact-type"/>
</dbReference>
<dbReference type="STRING" id="363870.NG54_02230"/>
<dbReference type="SUPFAM" id="SSF53182">
    <property type="entry name" value="Pyrrolidone carboxyl peptidase (pyroglutamate aminopeptidase)"/>
    <property type="match status" value="1"/>
</dbReference>
<comment type="subunit">
    <text evidence="9">Homotetramer.</text>
</comment>
<feature type="active site" evidence="9">
    <location>
        <position position="168"/>
    </location>
</feature>
<comment type="subcellular location">
    <subcellularLocation>
        <location evidence="3 9">Cytoplasm</location>
    </subcellularLocation>
</comment>
<dbReference type="GO" id="GO:0005829">
    <property type="term" value="C:cytosol"/>
    <property type="evidence" value="ECO:0007669"/>
    <property type="project" value="InterPro"/>
</dbReference>
<evidence type="ECO:0000256" key="8">
    <source>
        <dbReference type="ARBA" id="ARBA00022807"/>
    </source>
</evidence>
<dbReference type="EC" id="3.4.19.3" evidence="9"/>
<dbReference type="GO" id="GO:0006508">
    <property type="term" value="P:proteolysis"/>
    <property type="evidence" value="ECO:0007669"/>
    <property type="project" value="UniProtKB-KW"/>
</dbReference>
<dbReference type="PROSITE" id="PS01334">
    <property type="entry name" value="PYRASE_CYS"/>
    <property type="match status" value="1"/>
</dbReference>
<accession>A0A0A6Y307</accession>
<name>A0A0A6Y307_9BACI</name>
<dbReference type="PANTHER" id="PTHR23402:SF1">
    <property type="entry name" value="PYROGLUTAMYL-PEPTIDASE I"/>
    <property type="match status" value="1"/>
</dbReference>
<dbReference type="InterPro" id="IPR016125">
    <property type="entry name" value="Peptidase_C15-like"/>
</dbReference>
<feature type="active site" evidence="9 11">
    <location>
        <position position="144"/>
    </location>
</feature>
<feature type="active site" evidence="9 10">
    <location>
        <position position="81"/>
    </location>
</feature>
<dbReference type="FunFam" id="3.40.630.20:FF:000001">
    <property type="entry name" value="Pyrrolidone-carboxylate peptidase"/>
    <property type="match status" value="1"/>
</dbReference>
<dbReference type="InterPro" id="IPR000816">
    <property type="entry name" value="Peptidase_C15"/>
</dbReference>
<evidence type="ECO:0000256" key="3">
    <source>
        <dbReference type="ARBA" id="ARBA00004496"/>
    </source>
</evidence>
<dbReference type="PRINTS" id="PR00706">
    <property type="entry name" value="PYROGLUPTASE"/>
</dbReference>
<evidence type="ECO:0000256" key="2">
    <source>
        <dbReference type="ARBA" id="ARBA00002280"/>
    </source>
</evidence>
<dbReference type="NCBIfam" id="NF009676">
    <property type="entry name" value="PRK13197.1"/>
    <property type="match status" value="1"/>
</dbReference>
<dbReference type="InterPro" id="IPR036440">
    <property type="entry name" value="Peptidase_C15-like_sf"/>
</dbReference>
<gene>
    <name evidence="9" type="primary">pcp</name>
    <name evidence="12" type="ORF">NG54_02230</name>
</gene>
<dbReference type="PANTHER" id="PTHR23402">
    <property type="entry name" value="PROTEASE FAMILY C15 PYROGLUTAMYL-PEPTIDASE I-RELATED"/>
    <property type="match status" value="1"/>
</dbReference>
<dbReference type="Gene3D" id="3.40.630.20">
    <property type="entry name" value="Peptidase C15, pyroglutamyl peptidase I-like"/>
    <property type="match status" value="1"/>
</dbReference>
<keyword evidence="8 9" id="KW-0788">Thiol protease</keyword>
<dbReference type="OrthoDB" id="9779738at2"/>
<evidence type="ECO:0000256" key="1">
    <source>
        <dbReference type="ARBA" id="ARBA00001770"/>
    </source>
</evidence>
<dbReference type="GO" id="GO:0016920">
    <property type="term" value="F:pyroglutamyl-peptidase activity"/>
    <property type="evidence" value="ECO:0007669"/>
    <property type="project" value="UniProtKB-UniRule"/>
</dbReference>
<dbReference type="AlphaFoldDB" id="A0A0A6Y307"/>
<protein>
    <recommendedName>
        <fullName evidence="9">Pyrrolidone-carboxylate peptidase</fullName>
        <ecNumber evidence="9">3.4.19.3</ecNumber>
    </recommendedName>
    <alternativeName>
        <fullName evidence="9">5-oxoprolyl-peptidase</fullName>
    </alternativeName>
    <alternativeName>
        <fullName evidence="9">Pyroglutamyl-peptidase I</fullName>
        <shortName evidence="9">PGP-I</shortName>
        <shortName evidence="9">Pyrase</shortName>
    </alternativeName>
</protein>
<comment type="function">
    <text evidence="2 9">Removes 5-oxoproline from various penultimate amino acid residues except L-proline.</text>
</comment>